<evidence type="ECO:0000313" key="2">
    <source>
        <dbReference type="Proteomes" id="UP000306585"/>
    </source>
</evidence>
<dbReference type="PANTHER" id="PTHR38134:SF2">
    <property type="entry name" value="GALACTOKINASE"/>
    <property type="match status" value="1"/>
</dbReference>
<dbReference type="EMBL" id="VBRY01000012">
    <property type="protein sequence ID" value="TLS65935.1"/>
    <property type="molecule type" value="Genomic_DNA"/>
</dbReference>
<organism evidence="1 2">
    <name type="scientific">Mariprofundus erugo</name>
    <dbReference type="NCBI Taxonomy" id="2528639"/>
    <lineage>
        <taxon>Bacteria</taxon>
        <taxon>Pseudomonadati</taxon>
        <taxon>Pseudomonadota</taxon>
        <taxon>Candidatius Mariprofundia</taxon>
        <taxon>Mariprofundales</taxon>
        <taxon>Mariprofundaceae</taxon>
        <taxon>Mariprofundus</taxon>
    </lineage>
</organism>
<reference evidence="1 2" key="1">
    <citation type="journal article" date="2019" name="Appl. Environ. Microbiol.">
        <title>Environmental Evidence and Genomic Insight of Iron-oxidizing Bacteria Preference Towards More Corrosion Resistant Stainless Steel at Higher Salinities.</title>
        <authorList>
            <person name="Garrison C.E."/>
            <person name="Price K.A."/>
            <person name="Field E.K."/>
        </authorList>
    </citation>
    <scope>NUCLEOTIDE SEQUENCE [LARGE SCALE GENOMIC DNA]</scope>
    <source>
        <strain evidence="1 2">P3</strain>
    </source>
</reference>
<dbReference type="PANTHER" id="PTHR38134">
    <property type="entry name" value="SLR1395 PROTEIN"/>
    <property type="match status" value="1"/>
</dbReference>
<dbReference type="AlphaFoldDB" id="A0A5R9GL93"/>
<evidence type="ECO:0000313" key="1">
    <source>
        <dbReference type="EMBL" id="TLS65935.1"/>
    </source>
</evidence>
<protein>
    <recommendedName>
        <fullName evidence="3">Glycosyl transferase</fullName>
    </recommendedName>
</protein>
<comment type="caution">
    <text evidence="1">The sequence shown here is derived from an EMBL/GenBank/DDBJ whole genome shotgun (WGS) entry which is preliminary data.</text>
</comment>
<sequence>MKLAVYISGHGFGHLAQVAPVLNELQRRYSNCTVLIRCALAEEEIRARLTFDFQLDRESVDVGVVQKSAIEEDREASIDQLRHWLADMDARVQREKRLLAEFSPDLILSNISPLAFPVARALAVPSIGLATLDWHTIYSSWLEPDDPALAVLAKAYACCDLLCTPPMAMVMPVFPEQRKVPLIAAKPQPVSYALPVAASKTALVIFGGSAQPPFDYQALARCSGWHFLMPEAPADAPANVSAIRFDASLRAVDVMPYVDAVVCKPGYGILSECWSTSTPIVWVERPDFPEFPMLKGWLESHFPAAGMSRREFSAGEWLHALEKSRQSPRSYPDPAGDGAQTVAELISRVLLRD</sequence>
<accession>A0A5R9GL93</accession>
<name>A0A5R9GL93_9PROT</name>
<dbReference type="InterPro" id="IPR053205">
    <property type="entry name" value="GHMP_kinase_L-arabinokinase"/>
</dbReference>
<gene>
    <name evidence="1" type="ORF">FEF65_11460</name>
</gene>
<keyword evidence="2" id="KW-1185">Reference proteome</keyword>
<dbReference type="RefSeq" id="WP_138239964.1">
    <property type="nucleotide sequence ID" value="NZ_VBRY01000012.1"/>
</dbReference>
<evidence type="ECO:0008006" key="3">
    <source>
        <dbReference type="Google" id="ProtNLM"/>
    </source>
</evidence>
<proteinExistence type="predicted"/>
<dbReference type="SUPFAM" id="SSF53756">
    <property type="entry name" value="UDP-Glycosyltransferase/glycogen phosphorylase"/>
    <property type="match status" value="1"/>
</dbReference>
<dbReference type="Proteomes" id="UP000306585">
    <property type="component" value="Unassembled WGS sequence"/>
</dbReference>